<evidence type="ECO:0000313" key="5">
    <source>
        <dbReference type="Proteomes" id="UP000019365"/>
    </source>
</evidence>
<reference evidence="4 5" key="1">
    <citation type="journal article" date="2014" name="PLoS ONE">
        <title>Rumen cellulosomics: divergent fiber-degrading strategies revealed by comparative genome-wide analysis of six ruminococcal strains.</title>
        <authorList>
            <person name="Dassa B."/>
            <person name="Borovok I."/>
            <person name="Ruimy-Israeli V."/>
            <person name="Lamed R."/>
            <person name="Flint H.J."/>
            <person name="Duncan S.H."/>
            <person name="Henrissat B."/>
            <person name="Coutinho P."/>
            <person name="Morrison M."/>
            <person name="Mosoni P."/>
            <person name="Yeoman C.J."/>
            <person name="White B.A."/>
            <person name="Bayer E.A."/>
        </authorList>
    </citation>
    <scope>NUCLEOTIDE SEQUENCE [LARGE SCALE GENOMIC DNA]</scope>
    <source>
        <strain evidence="4 5">007c</strain>
    </source>
</reference>
<dbReference type="eggNOG" id="COG2208">
    <property type="taxonomic scope" value="Bacteria"/>
</dbReference>
<feature type="transmembrane region" description="Helical" evidence="2">
    <location>
        <begin position="251"/>
        <end position="270"/>
    </location>
</feature>
<dbReference type="RefSeq" id="WP_037297499.1">
    <property type="nucleotide sequence ID" value="NZ_ATAX01000015.1"/>
</dbReference>
<keyword evidence="2" id="KW-0812">Transmembrane</keyword>
<dbReference type="PATRIC" id="fig|1341157.4.peg.832"/>
<feature type="transmembrane region" description="Helical" evidence="2">
    <location>
        <begin position="12"/>
        <end position="31"/>
    </location>
</feature>
<sequence length="744" mass="79964">MLNFRQIKEWKYTGTAAGVAACTAVGYLLSGTKVAGLASFADISAAGASGLPFAAAVFLGSLVRSIISGGVGHNIVKLSSLALIMIIKMFLEPRNDPKFSGINTAVSVFVSGAAVSAVIGELVQKLIFYGFYGGIAGFTAYSASGIINGFRKDKVIDLSGKNGFSGAVLYIVLVASLCSVKLPVLNAGIIAGSAVTLAGAYFFSRAGGVICGSLTVCGAFLASDSSGMSIVLLPAAALLTGCLHKQKASTAAAFFTATSFIMTVLTGMTYTGFESMIDIICGALIFIPFAAHFSDKWISTGSGSSDMLPDVINARMVFLSDTVMELRMESERISDMLAKSCDAGREIEENSEAVCSSCYRRPFCWKSDRGNTYRGFRRLAEMPETVRDSFPEELADCLRKKELSEAFARSSQEKAAAKLMDLRFSESRGLLHEQMKITEELIRFAGERVDVRYSETVSRSIRKKLEKFGITPANVIASYNRRGRLVAEVYFSAENAPEESTRVCDLAADELHLRLESTEPVRTGREVRIRVYEKPKYSMEVCAASSCAGGTGDNGDTHTVFTDGCEAGYVVLSDGMGTGSEASLESRMVVGMFRRLIMGGVDHTSAIKLINSIMVTKSGDESFATLDALKIDLDECELTLIKSGAAATLIRHRGNVLKVTSPTFPIGIYEQSEAYIHSCSFDEGDIVIMFSDGIYENAYPFIKELLLGGDDLRHIVSEICAKAEVFNPTIHNDDVTVIGVRVTG</sequence>
<dbReference type="Pfam" id="PF07228">
    <property type="entry name" value="SpoIIE"/>
    <property type="match status" value="1"/>
</dbReference>
<evidence type="ECO:0000256" key="1">
    <source>
        <dbReference type="ARBA" id="ARBA00022801"/>
    </source>
</evidence>
<dbReference type="EMBL" id="ATAX01000015">
    <property type="protein sequence ID" value="EWM54460.1"/>
    <property type="molecule type" value="Genomic_DNA"/>
</dbReference>
<evidence type="ECO:0000259" key="3">
    <source>
        <dbReference type="SMART" id="SM00331"/>
    </source>
</evidence>
<dbReference type="SUPFAM" id="SSF81606">
    <property type="entry name" value="PP2C-like"/>
    <property type="match status" value="1"/>
</dbReference>
<dbReference type="Gene3D" id="3.60.40.10">
    <property type="entry name" value="PPM-type phosphatase domain"/>
    <property type="match status" value="1"/>
</dbReference>
<feature type="transmembrane region" description="Helical" evidence="2">
    <location>
        <begin position="75"/>
        <end position="91"/>
    </location>
</feature>
<dbReference type="InterPro" id="IPR052016">
    <property type="entry name" value="Bact_Sigma-Reg"/>
</dbReference>
<gene>
    <name evidence="4" type="ORF">RF007C_01565</name>
</gene>
<dbReference type="PANTHER" id="PTHR43156">
    <property type="entry name" value="STAGE II SPORULATION PROTEIN E-RELATED"/>
    <property type="match status" value="1"/>
</dbReference>
<keyword evidence="2" id="KW-1133">Transmembrane helix</keyword>
<name>W7V084_RUMFL</name>
<feature type="transmembrane region" description="Helical" evidence="2">
    <location>
        <begin position="202"/>
        <end position="221"/>
    </location>
</feature>
<proteinExistence type="predicted"/>
<dbReference type="InterPro" id="IPR036457">
    <property type="entry name" value="PPM-type-like_dom_sf"/>
</dbReference>
<feature type="transmembrane region" description="Helical" evidence="2">
    <location>
        <begin position="167"/>
        <end position="190"/>
    </location>
</feature>
<feature type="transmembrane region" description="Helical" evidence="2">
    <location>
        <begin position="97"/>
        <end position="119"/>
    </location>
</feature>
<dbReference type="SMART" id="SM00331">
    <property type="entry name" value="PP2C_SIG"/>
    <property type="match status" value="1"/>
</dbReference>
<keyword evidence="2" id="KW-0472">Membrane</keyword>
<dbReference type="AlphaFoldDB" id="W7V084"/>
<dbReference type="InterPro" id="IPR045768">
    <property type="entry name" value="SpoIIE_N"/>
</dbReference>
<protein>
    <recommendedName>
        <fullName evidence="3">PPM-type phosphatase domain-containing protein</fullName>
    </recommendedName>
</protein>
<feature type="transmembrane region" description="Helical" evidence="2">
    <location>
        <begin position="43"/>
        <end position="63"/>
    </location>
</feature>
<feature type="domain" description="PPM-type phosphatase" evidence="3">
    <location>
        <begin position="526"/>
        <end position="742"/>
    </location>
</feature>
<dbReference type="GO" id="GO:0016791">
    <property type="term" value="F:phosphatase activity"/>
    <property type="evidence" value="ECO:0007669"/>
    <property type="project" value="TreeGrafter"/>
</dbReference>
<dbReference type="InterPro" id="IPR001932">
    <property type="entry name" value="PPM-type_phosphatase-like_dom"/>
</dbReference>
<evidence type="ECO:0000313" key="4">
    <source>
        <dbReference type="EMBL" id="EWM54460.1"/>
    </source>
</evidence>
<evidence type="ECO:0000256" key="2">
    <source>
        <dbReference type="SAM" id="Phobius"/>
    </source>
</evidence>
<dbReference type="Pfam" id="PF19732">
    <property type="entry name" value="SpoIIE_N"/>
    <property type="match status" value="1"/>
</dbReference>
<dbReference type="PROSITE" id="PS51257">
    <property type="entry name" value="PROKAR_LIPOPROTEIN"/>
    <property type="match status" value="1"/>
</dbReference>
<keyword evidence="1" id="KW-0378">Hydrolase</keyword>
<dbReference type="OrthoDB" id="9763774at2"/>
<keyword evidence="5" id="KW-1185">Reference proteome</keyword>
<feature type="transmembrane region" description="Helical" evidence="2">
    <location>
        <begin position="126"/>
        <end position="147"/>
    </location>
</feature>
<comment type="caution">
    <text evidence="4">The sequence shown here is derived from an EMBL/GenBank/DDBJ whole genome shotgun (WGS) entry which is preliminary data.</text>
</comment>
<accession>W7V084</accession>
<organism evidence="4 5">
    <name type="scientific">Ruminococcus flavefaciens 007c</name>
    <dbReference type="NCBI Taxonomy" id="1341157"/>
    <lineage>
        <taxon>Bacteria</taxon>
        <taxon>Bacillati</taxon>
        <taxon>Bacillota</taxon>
        <taxon>Clostridia</taxon>
        <taxon>Eubacteriales</taxon>
        <taxon>Oscillospiraceae</taxon>
        <taxon>Ruminococcus</taxon>
    </lineage>
</organism>
<dbReference type="PANTHER" id="PTHR43156:SF2">
    <property type="entry name" value="STAGE II SPORULATION PROTEIN E"/>
    <property type="match status" value="1"/>
</dbReference>
<dbReference type="Proteomes" id="UP000019365">
    <property type="component" value="Unassembled WGS sequence"/>
</dbReference>
<feature type="transmembrane region" description="Helical" evidence="2">
    <location>
        <begin position="227"/>
        <end position="244"/>
    </location>
</feature>